<evidence type="ECO:0000313" key="1">
    <source>
        <dbReference type="EMBL" id="MDZ5607918.1"/>
    </source>
</evidence>
<dbReference type="Proteomes" id="UP001291930">
    <property type="component" value="Unassembled WGS sequence"/>
</dbReference>
<proteinExistence type="predicted"/>
<comment type="caution">
    <text evidence="1">The sequence shown here is derived from an EMBL/GenBank/DDBJ whole genome shotgun (WGS) entry which is preliminary data.</text>
</comment>
<name>A0ABU5JWU1_9BACI</name>
<evidence type="ECO:0000313" key="2">
    <source>
        <dbReference type="Proteomes" id="UP001291930"/>
    </source>
</evidence>
<protein>
    <submittedName>
        <fullName evidence="1">Uncharacterized protein</fullName>
    </submittedName>
</protein>
<sequence length="317" mass="37528">MEIVLNSALFTEEQKEHLKPQIVQLITNLSDDLDVSTLKKVIIPKDFTKEIILFQKEHNKQEKGHTKNEHEEAKAKVMYYMEDGNYHQAVFLHEMFITGVMFGDAEVVNNCYSFIRHELGHVHDEFNKRKIFSDDLRKGIGLTQSKFILTIHSDIVWSEYFANRTAGRYLTTDLFLGQASYTFDLIDRAKDECTKYVKEYRKHADVNLLLEQIIDSTHMLFYFTALSIGNLHYYKETLDEEEYNRIKELMDKNIAGTFYEESWSLIDKALTNLYSKYPQWDDIYQLEELNQVIHKCWNHLGIYLEDHGENMYINVPF</sequence>
<accession>A0ABU5JWU1</accession>
<reference evidence="2" key="1">
    <citation type="submission" date="2023-11" db="EMBL/GenBank/DDBJ databases">
        <title>Genome Sequence of Bacillus pseudomycoides stain BUPM19.</title>
        <authorList>
            <person name="Farhat A."/>
        </authorList>
    </citation>
    <scope>NUCLEOTIDE SEQUENCE [LARGE SCALE GENOMIC DNA]</scope>
    <source>
        <strain evidence="2">BUPM19</strain>
    </source>
</reference>
<keyword evidence="2" id="KW-1185">Reference proteome</keyword>
<gene>
    <name evidence="1" type="ORF">U2I54_12615</name>
</gene>
<dbReference type="EMBL" id="JAXOVW010000024">
    <property type="protein sequence ID" value="MDZ5607918.1"/>
    <property type="molecule type" value="Genomic_DNA"/>
</dbReference>
<dbReference type="RefSeq" id="WP_374217901.1">
    <property type="nucleotide sequence ID" value="NZ_JAXOVW010000024.1"/>
</dbReference>
<organism evidence="1 2">
    <name type="scientific">Bacillus bingmayongensis</name>
    <dbReference type="NCBI Taxonomy" id="1150157"/>
    <lineage>
        <taxon>Bacteria</taxon>
        <taxon>Bacillati</taxon>
        <taxon>Bacillota</taxon>
        <taxon>Bacilli</taxon>
        <taxon>Bacillales</taxon>
        <taxon>Bacillaceae</taxon>
        <taxon>Bacillus</taxon>
    </lineage>
</organism>